<dbReference type="InterPro" id="IPR036028">
    <property type="entry name" value="SH3-like_dom_sf"/>
</dbReference>
<dbReference type="GO" id="GO:0016020">
    <property type="term" value="C:membrane"/>
    <property type="evidence" value="ECO:0007669"/>
    <property type="project" value="UniProtKB-SubCell"/>
</dbReference>
<comment type="subcellular location">
    <subcellularLocation>
        <location evidence="1">Membrane</location>
        <topology evidence="1">Single-pass membrane protein</topology>
    </subcellularLocation>
</comment>
<evidence type="ECO:0000256" key="3">
    <source>
        <dbReference type="ARBA" id="ARBA00022692"/>
    </source>
</evidence>
<feature type="region of interest" description="Disordered" evidence="7">
    <location>
        <begin position="137"/>
        <end position="158"/>
    </location>
</feature>
<protein>
    <recommendedName>
        <fullName evidence="9">SH3 domain-containing protein</fullName>
    </recommendedName>
</protein>
<comment type="caution">
    <text evidence="10">The sequence shown here is derived from an EMBL/GenBank/DDBJ whole genome shotgun (WGS) entry which is preliminary data.</text>
</comment>
<evidence type="ECO:0000256" key="6">
    <source>
        <dbReference type="PROSITE-ProRule" id="PRU00192"/>
    </source>
</evidence>
<keyword evidence="11" id="KW-1185">Reference proteome</keyword>
<dbReference type="PANTHER" id="PTHR15549">
    <property type="entry name" value="PAIRED IMMUNOGLOBULIN-LIKE TYPE 2 RECEPTOR"/>
    <property type="match status" value="1"/>
</dbReference>
<sequence>MPPGYQRSLPHAGRGLVYEGPIVEARDGYEDTGTEVDHDHVVLDNLSGPITVTIIQTLPIATSASSTQWTTMTSLSVVTSTSTQTSTTSTSTSTSTSTTSTTSSTLSTTSTAKPTSATSSTVDSSITQVPFVSVPTAAPLDGNKSEAQGKLSTSSSSLSGGAIAGIVISLLAIFAAVLIFFLRRWLIARRKRSTGEWTKRVSISPFTFGAPEPKLSPAPLPQNLRPLRLGQDIEKRNSLPKIAPPPLAVNSPTSSFGQPQPVGFDASAPSLATVICTFNVSLPDELSILVGEKLKVAARYDDGWAFCTKANGEQGMVPLECLEEGGFSNNNALALPTERGSRRVSSLISNGVGSRVAGN</sequence>
<accession>A0A9P5Z235</accession>
<evidence type="ECO:0000313" key="10">
    <source>
        <dbReference type="EMBL" id="KAF9479293.1"/>
    </source>
</evidence>
<reference evidence="10" key="1">
    <citation type="submission" date="2020-11" db="EMBL/GenBank/DDBJ databases">
        <authorList>
            <consortium name="DOE Joint Genome Institute"/>
            <person name="Ahrendt S."/>
            <person name="Riley R."/>
            <person name="Andreopoulos W."/>
            <person name="Labutti K."/>
            <person name="Pangilinan J."/>
            <person name="Ruiz-Duenas F.J."/>
            <person name="Barrasa J.M."/>
            <person name="Sanchez-Garcia M."/>
            <person name="Camarero S."/>
            <person name="Miyauchi S."/>
            <person name="Serrano A."/>
            <person name="Linde D."/>
            <person name="Babiker R."/>
            <person name="Drula E."/>
            <person name="Ayuso-Fernandez I."/>
            <person name="Pacheco R."/>
            <person name="Padilla G."/>
            <person name="Ferreira P."/>
            <person name="Barriuso J."/>
            <person name="Kellner H."/>
            <person name="Castanera R."/>
            <person name="Alfaro M."/>
            <person name="Ramirez L."/>
            <person name="Pisabarro A.G."/>
            <person name="Kuo A."/>
            <person name="Tritt A."/>
            <person name="Lipzen A."/>
            <person name="He G."/>
            <person name="Yan M."/>
            <person name="Ng V."/>
            <person name="Cullen D."/>
            <person name="Martin F."/>
            <person name="Rosso M.-N."/>
            <person name="Henrissat B."/>
            <person name="Hibbett D."/>
            <person name="Martinez A.T."/>
            <person name="Grigoriev I.V."/>
        </authorList>
    </citation>
    <scope>NUCLEOTIDE SEQUENCE</scope>
    <source>
        <strain evidence="10">CIRM-BRFM 674</strain>
    </source>
</reference>
<evidence type="ECO:0000256" key="8">
    <source>
        <dbReference type="SAM" id="Phobius"/>
    </source>
</evidence>
<dbReference type="OrthoDB" id="5340910at2759"/>
<gene>
    <name evidence="10" type="ORF">BDN70DRAFT_921348</name>
</gene>
<dbReference type="InterPro" id="IPR001452">
    <property type="entry name" value="SH3_domain"/>
</dbReference>
<keyword evidence="3 8" id="KW-0812">Transmembrane</keyword>
<dbReference type="GO" id="GO:0071944">
    <property type="term" value="C:cell periphery"/>
    <property type="evidence" value="ECO:0007669"/>
    <property type="project" value="UniProtKB-ARBA"/>
</dbReference>
<dbReference type="PANTHER" id="PTHR15549:SF26">
    <property type="entry name" value="AXIAL BUDDING PATTERN PROTEIN 2-RELATED"/>
    <property type="match status" value="1"/>
</dbReference>
<dbReference type="Proteomes" id="UP000807469">
    <property type="component" value="Unassembled WGS sequence"/>
</dbReference>
<keyword evidence="2 6" id="KW-0728">SH3 domain</keyword>
<keyword evidence="5 8" id="KW-0472">Membrane</keyword>
<dbReference type="SUPFAM" id="SSF50044">
    <property type="entry name" value="SH3-domain"/>
    <property type="match status" value="1"/>
</dbReference>
<dbReference type="Pfam" id="PF00018">
    <property type="entry name" value="SH3_1"/>
    <property type="match status" value="1"/>
</dbReference>
<evidence type="ECO:0000256" key="1">
    <source>
        <dbReference type="ARBA" id="ARBA00004167"/>
    </source>
</evidence>
<evidence type="ECO:0000259" key="9">
    <source>
        <dbReference type="PROSITE" id="PS50002"/>
    </source>
</evidence>
<keyword evidence="4 8" id="KW-1133">Transmembrane helix</keyword>
<feature type="domain" description="SH3" evidence="9">
    <location>
        <begin position="267"/>
        <end position="327"/>
    </location>
</feature>
<feature type="compositionally biased region" description="Low complexity" evidence="7">
    <location>
        <begin position="148"/>
        <end position="158"/>
    </location>
</feature>
<feature type="transmembrane region" description="Helical" evidence="8">
    <location>
        <begin position="158"/>
        <end position="182"/>
    </location>
</feature>
<dbReference type="EMBL" id="MU155216">
    <property type="protein sequence ID" value="KAF9479293.1"/>
    <property type="molecule type" value="Genomic_DNA"/>
</dbReference>
<dbReference type="Gene3D" id="2.30.30.40">
    <property type="entry name" value="SH3 Domains"/>
    <property type="match status" value="1"/>
</dbReference>
<name>A0A9P5Z235_9AGAR</name>
<evidence type="ECO:0000256" key="2">
    <source>
        <dbReference type="ARBA" id="ARBA00022443"/>
    </source>
</evidence>
<evidence type="ECO:0000256" key="7">
    <source>
        <dbReference type="SAM" id="MobiDB-lite"/>
    </source>
</evidence>
<evidence type="ECO:0000256" key="4">
    <source>
        <dbReference type="ARBA" id="ARBA00022989"/>
    </source>
</evidence>
<dbReference type="AlphaFoldDB" id="A0A9P5Z235"/>
<dbReference type="InterPro" id="IPR051694">
    <property type="entry name" value="Immunoregulatory_rcpt-like"/>
</dbReference>
<feature type="region of interest" description="Disordered" evidence="7">
    <location>
        <begin position="78"/>
        <end position="120"/>
    </location>
</feature>
<proteinExistence type="predicted"/>
<evidence type="ECO:0000313" key="11">
    <source>
        <dbReference type="Proteomes" id="UP000807469"/>
    </source>
</evidence>
<evidence type="ECO:0000256" key="5">
    <source>
        <dbReference type="ARBA" id="ARBA00023136"/>
    </source>
</evidence>
<organism evidence="10 11">
    <name type="scientific">Pholiota conissans</name>
    <dbReference type="NCBI Taxonomy" id="109636"/>
    <lineage>
        <taxon>Eukaryota</taxon>
        <taxon>Fungi</taxon>
        <taxon>Dikarya</taxon>
        <taxon>Basidiomycota</taxon>
        <taxon>Agaricomycotina</taxon>
        <taxon>Agaricomycetes</taxon>
        <taxon>Agaricomycetidae</taxon>
        <taxon>Agaricales</taxon>
        <taxon>Agaricineae</taxon>
        <taxon>Strophariaceae</taxon>
        <taxon>Pholiota</taxon>
    </lineage>
</organism>
<dbReference type="PROSITE" id="PS50002">
    <property type="entry name" value="SH3"/>
    <property type="match status" value="1"/>
</dbReference>
<dbReference type="SMART" id="SM00326">
    <property type="entry name" value="SH3"/>
    <property type="match status" value="1"/>
</dbReference>